<name>A0ABP4K6I2_9MICO</name>
<dbReference type="Gene3D" id="3.40.50.300">
    <property type="entry name" value="P-loop containing nucleotide triphosphate hydrolases"/>
    <property type="match status" value="1"/>
</dbReference>
<evidence type="ECO:0000313" key="2">
    <source>
        <dbReference type="EMBL" id="GAA1494555.1"/>
    </source>
</evidence>
<proteinExistence type="predicted"/>
<gene>
    <name evidence="2" type="ORF">GCM10009627_29010</name>
</gene>
<feature type="region of interest" description="Disordered" evidence="1">
    <location>
        <begin position="59"/>
        <end position="79"/>
    </location>
</feature>
<evidence type="ECO:0000256" key="1">
    <source>
        <dbReference type="SAM" id="MobiDB-lite"/>
    </source>
</evidence>
<reference evidence="3" key="1">
    <citation type="journal article" date="2019" name="Int. J. Syst. Evol. Microbiol.">
        <title>The Global Catalogue of Microorganisms (GCM) 10K type strain sequencing project: providing services to taxonomists for standard genome sequencing and annotation.</title>
        <authorList>
            <consortium name="The Broad Institute Genomics Platform"/>
            <consortium name="The Broad Institute Genome Sequencing Center for Infectious Disease"/>
            <person name="Wu L."/>
            <person name="Ma J."/>
        </authorList>
    </citation>
    <scope>NUCLEOTIDE SEQUENCE [LARGE SCALE GENOMIC DNA]</scope>
    <source>
        <strain evidence="3">JCM 12140</strain>
    </source>
</reference>
<feature type="compositionally biased region" description="Polar residues" evidence="1">
    <location>
        <begin position="62"/>
        <end position="79"/>
    </location>
</feature>
<accession>A0ABP4K6I2</accession>
<dbReference type="InterPro" id="IPR027417">
    <property type="entry name" value="P-loop_NTPase"/>
</dbReference>
<protein>
    <submittedName>
        <fullName evidence="2">Uncharacterized protein</fullName>
    </submittedName>
</protein>
<dbReference type="EMBL" id="BAAAJX010000016">
    <property type="protein sequence ID" value="GAA1494555.1"/>
    <property type="molecule type" value="Genomic_DNA"/>
</dbReference>
<evidence type="ECO:0000313" key="3">
    <source>
        <dbReference type="Proteomes" id="UP001501742"/>
    </source>
</evidence>
<organism evidence="2 3">
    <name type="scientific">Curtobacterium herbarum</name>
    <dbReference type="NCBI Taxonomy" id="150122"/>
    <lineage>
        <taxon>Bacteria</taxon>
        <taxon>Bacillati</taxon>
        <taxon>Actinomycetota</taxon>
        <taxon>Actinomycetes</taxon>
        <taxon>Micrococcales</taxon>
        <taxon>Microbacteriaceae</taxon>
        <taxon>Curtobacterium</taxon>
    </lineage>
</organism>
<dbReference type="Proteomes" id="UP001501742">
    <property type="component" value="Unassembled WGS sequence"/>
</dbReference>
<keyword evidence="3" id="KW-1185">Reference proteome</keyword>
<comment type="caution">
    <text evidence="2">The sequence shown here is derived from an EMBL/GenBank/DDBJ whole genome shotgun (WGS) entry which is preliminary data.</text>
</comment>
<dbReference type="Pfam" id="PF13604">
    <property type="entry name" value="AAA_30"/>
    <property type="match status" value="1"/>
</dbReference>
<sequence length="79" mass="7918">MNPAGTGKGTAMRATIYAVEEGGGRVLAIGPTGKAEQVLGRELDTDSDTAHMLLQAHATGNAPCSPSSTGTASITTRSC</sequence>
<dbReference type="RefSeq" id="WP_204607142.1">
    <property type="nucleotide sequence ID" value="NZ_BAAAJX010000016.1"/>
</dbReference>